<gene>
    <name evidence="1" type="ORF">OWV82_009793</name>
</gene>
<name>A0ACC1Y3W3_MELAZ</name>
<accession>A0ACC1Y3W3</accession>
<dbReference type="EMBL" id="CM051398">
    <property type="protein sequence ID" value="KAJ4718066.1"/>
    <property type="molecule type" value="Genomic_DNA"/>
</dbReference>
<keyword evidence="2" id="KW-1185">Reference proteome</keyword>
<evidence type="ECO:0000313" key="1">
    <source>
        <dbReference type="EMBL" id="KAJ4718066.1"/>
    </source>
</evidence>
<proteinExistence type="predicted"/>
<reference evidence="1 2" key="1">
    <citation type="journal article" date="2023" name="Science">
        <title>Complex scaffold remodeling in plant triterpene biosynthesis.</title>
        <authorList>
            <person name="De La Pena R."/>
            <person name="Hodgson H."/>
            <person name="Liu J.C."/>
            <person name="Stephenson M.J."/>
            <person name="Martin A.C."/>
            <person name="Owen C."/>
            <person name="Harkess A."/>
            <person name="Leebens-Mack J."/>
            <person name="Jimenez L.E."/>
            <person name="Osbourn A."/>
            <person name="Sattely E.S."/>
        </authorList>
    </citation>
    <scope>NUCLEOTIDE SEQUENCE [LARGE SCALE GENOMIC DNA]</scope>
    <source>
        <strain evidence="2">cv. JPN11</strain>
        <tissue evidence="1">Leaf</tissue>
    </source>
</reference>
<organism evidence="1 2">
    <name type="scientific">Melia azedarach</name>
    <name type="common">Chinaberry tree</name>
    <dbReference type="NCBI Taxonomy" id="155640"/>
    <lineage>
        <taxon>Eukaryota</taxon>
        <taxon>Viridiplantae</taxon>
        <taxon>Streptophyta</taxon>
        <taxon>Embryophyta</taxon>
        <taxon>Tracheophyta</taxon>
        <taxon>Spermatophyta</taxon>
        <taxon>Magnoliopsida</taxon>
        <taxon>eudicotyledons</taxon>
        <taxon>Gunneridae</taxon>
        <taxon>Pentapetalae</taxon>
        <taxon>rosids</taxon>
        <taxon>malvids</taxon>
        <taxon>Sapindales</taxon>
        <taxon>Meliaceae</taxon>
        <taxon>Melia</taxon>
    </lineage>
</organism>
<protein>
    <submittedName>
        <fullName evidence="1">Ankyrin repeat-containing protein</fullName>
    </submittedName>
</protein>
<sequence>MDSRLIEALVRSDMESFTRLYQQDEEILEQRTSSSLSTALHIASKYGRLDLVKEIVRLRPQKVAAENKIFETPLHEACRQGNVEVVILLMEANPWVSCKLNAEKQSALFIACSNGHLEVVKFLLNQPWLLGIEEENVDLVVFMLLFLKGIQIDKNGYSAMHYACSKGRAAITQMLLQLDLDLDLQFENNGYTPLHLATMNGDVAVLQEFMATTRSSFEVLTKYGSETLLHLAARYNRYDAFKYLAEVFCDTYLFHRTDRYGNNILHVAISRGHYYLAEYMLNKTKMEINYRNYGGYTALDILNQAAGSTSGVQQSLKDQIIKAGGKTGSEVPQSLISEAPEQKVEQLSEFRNPSRNEQAVPPEPTMNLQTASREISTFLNEDKRNKQYDAQREALQNSRNTITLVAILITTVTFAAGISPPGGVYQEGPLKGKSTVGRTTAFKVFTISNNIALFTSLCIVIVLVSVIPFQRKSLMRLLVVAHKVMWVSVAFMATAYAASTMVIMPEGRGDGWAFEALVTICSETVGSVFICLGVMLASHWLRKLK</sequence>
<evidence type="ECO:0000313" key="2">
    <source>
        <dbReference type="Proteomes" id="UP001164539"/>
    </source>
</evidence>
<dbReference type="Proteomes" id="UP001164539">
    <property type="component" value="Chromosome 5"/>
</dbReference>
<comment type="caution">
    <text evidence="1">The sequence shown here is derived from an EMBL/GenBank/DDBJ whole genome shotgun (WGS) entry which is preliminary data.</text>
</comment>